<dbReference type="EMBL" id="BAAAPC010000005">
    <property type="protein sequence ID" value="GAA1990893.1"/>
    <property type="molecule type" value="Genomic_DNA"/>
</dbReference>
<organism evidence="1 2">
    <name type="scientific">Nocardiopsis rhodophaea</name>
    <dbReference type="NCBI Taxonomy" id="280238"/>
    <lineage>
        <taxon>Bacteria</taxon>
        <taxon>Bacillati</taxon>
        <taxon>Actinomycetota</taxon>
        <taxon>Actinomycetes</taxon>
        <taxon>Streptosporangiales</taxon>
        <taxon>Nocardiopsidaceae</taxon>
        <taxon>Nocardiopsis</taxon>
    </lineage>
</organism>
<sequence>MHQLSQFAQYTAEVLAGERAPGQMRNLFCGTAYERLVRRAGDYAASVHRPRVSGTVVRNETDASVFEVSAVVACGPRHRALAMRVVFAQYAWLCTHIETDLEGGRLPCGRVGVRRRGRRVA</sequence>
<evidence type="ECO:0000313" key="2">
    <source>
        <dbReference type="Proteomes" id="UP001501585"/>
    </source>
</evidence>
<gene>
    <name evidence="1" type="ORF">GCM10009799_16030</name>
</gene>
<protein>
    <submittedName>
        <fullName evidence="1">Uncharacterized protein</fullName>
    </submittedName>
</protein>
<reference evidence="1 2" key="1">
    <citation type="journal article" date="2019" name="Int. J. Syst. Evol. Microbiol.">
        <title>The Global Catalogue of Microorganisms (GCM) 10K type strain sequencing project: providing services to taxonomists for standard genome sequencing and annotation.</title>
        <authorList>
            <consortium name="The Broad Institute Genomics Platform"/>
            <consortium name="The Broad Institute Genome Sequencing Center for Infectious Disease"/>
            <person name="Wu L."/>
            <person name="Ma J."/>
        </authorList>
    </citation>
    <scope>NUCLEOTIDE SEQUENCE [LARGE SCALE GENOMIC DNA]</scope>
    <source>
        <strain evidence="1 2">JCM 15313</strain>
    </source>
</reference>
<name>A0ABN2SQN5_9ACTN</name>
<proteinExistence type="predicted"/>
<keyword evidence="2" id="KW-1185">Reference proteome</keyword>
<accession>A0ABN2SQN5</accession>
<dbReference type="InterPro" id="IPR045596">
    <property type="entry name" value="DUF6459"/>
</dbReference>
<evidence type="ECO:0000313" key="1">
    <source>
        <dbReference type="EMBL" id="GAA1990893.1"/>
    </source>
</evidence>
<dbReference type="Pfam" id="PF20060">
    <property type="entry name" value="DUF6459"/>
    <property type="match status" value="1"/>
</dbReference>
<dbReference type="Proteomes" id="UP001501585">
    <property type="component" value="Unassembled WGS sequence"/>
</dbReference>
<comment type="caution">
    <text evidence="1">The sequence shown here is derived from an EMBL/GenBank/DDBJ whole genome shotgun (WGS) entry which is preliminary data.</text>
</comment>
<dbReference type="RefSeq" id="WP_344161202.1">
    <property type="nucleotide sequence ID" value="NZ_BAAAPC010000005.1"/>
</dbReference>